<proteinExistence type="predicted"/>
<gene>
    <name evidence="1" type="ORF">CEXT_239621</name>
</gene>
<accession>A0AAV4PY07</accession>
<dbReference type="Proteomes" id="UP001054945">
    <property type="component" value="Unassembled WGS sequence"/>
</dbReference>
<name>A0AAV4PY07_CAEEX</name>
<evidence type="ECO:0000313" key="2">
    <source>
        <dbReference type="Proteomes" id="UP001054945"/>
    </source>
</evidence>
<sequence>MFKQGTNLGWSNGDGVDAVEPIQAPSTVLDGEVSPVRLVGARSLAVILVMSHCNKHTSSKTLALSPVLIFICLQRARLGLLRSV</sequence>
<organism evidence="1 2">
    <name type="scientific">Caerostris extrusa</name>
    <name type="common">Bark spider</name>
    <name type="synonym">Caerostris bankana</name>
    <dbReference type="NCBI Taxonomy" id="172846"/>
    <lineage>
        <taxon>Eukaryota</taxon>
        <taxon>Metazoa</taxon>
        <taxon>Ecdysozoa</taxon>
        <taxon>Arthropoda</taxon>
        <taxon>Chelicerata</taxon>
        <taxon>Arachnida</taxon>
        <taxon>Araneae</taxon>
        <taxon>Araneomorphae</taxon>
        <taxon>Entelegynae</taxon>
        <taxon>Araneoidea</taxon>
        <taxon>Araneidae</taxon>
        <taxon>Caerostris</taxon>
    </lineage>
</organism>
<protein>
    <submittedName>
        <fullName evidence="1">Uncharacterized protein</fullName>
    </submittedName>
</protein>
<comment type="caution">
    <text evidence="1">The sequence shown here is derived from an EMBL/GenBank/DDBJ whole genome shotgun (WGS) entry which is preliminary data.</text>
</comment>
<dbReference type="AlphaFoldDB" id="A0AAV4PY07"/>
<reference evidence="1 2" key="1">
    <citation type="submission" date="2021-06" db="EMBL/GenBank/DDBJ databases">
        <title>Caerostris extrusa draft genome.</title>
        <authorList>
            <person name="Kono N."/>
            <person name="Arakawa K."/>
        </authorList>
    </citation>
    <scope>NUCLEOTIDE SEQUENCE [LARGE SCALE GENOMIC DNA]</scope>
</reference>
<keyword evidence="2" id="KW-1185">Reference proteome</keyword>
<evidence type="ECO:0000313" key="1">
    <source>
        <dbReference type="EMBL" id="GIY01109.1"/>
    </source>
</evidence>
<dbReference type="EMBL" id="BPLR01005263">
    <property type="protein sequence ID" value="GIY01109.1"/>
    <property type="molecule type" value="Genomic_DNA"/>
</dbReference>